<evidence type="ECO:0000313" key="5">
    <source>
        <dbReference type="Proteomes" id="UP000257127"/>
    </source>
</evidence>
<evidence type="ECO:0000256" key="2">
    <source>
        <dbReference type="SAM" id="SignalP"/>
    </source>
</evidence>
<feature type="chain" id="PRO_5017595466" evidence="2">
    <location>
        <begin position="17"/>
        <end position="217"/>
    </location>
</feature>
<reference evidence="4 5" key="1">
    <citation type="submission" date="2018-08" db="EMBL/GenBank/DDBJ databases">
        <title>The draft genome squence of Brumimicrobium sp. N62.</title>
        <authorList>
            <person name="Du Z.-J."/>
            <person name="Luo H.-R."/>
        </authorList>
    </citation>
    <scope>NUCLEOTIDE SEQUENCE [LARGE SCALE GENOMIC DNA]</scope>
    <source>
        <strain evidence="4 5">N62</strain>
    </source>
</reference>
<gene>
    <name evidence="4" type="ORF">DXU93_09565</name>
</gene>
<dbReference type="AlphaFoldDB" id="A0A3E1EXD2"/>
<dbReference type="Proteomes" id="UP000257127">
    <property type="component" value="Unassembled WGS sequence"/>
</dbReference>
<accession>A0A3E1EXD2</accession>
<dbReference type="EMBL" id="QURB01000005">
    <property type="protein sequence ID" value="RFC54224.1"/>
    <property type="molecule type" value="Genomic_DNA"/>
</dbReference>
<keyword evidence="5" id="KW-1185">Reference proteome</keyword>
<dbReference type="RefSeq" id="WP_116881064.1">
    <property type="nucleotide sequence ID" value="NZ_QURB01000005.1"/>
</dbReference>
<protein>
    <submittedName>
        <fullName evidence="4">T9SS C-terminal target domain-containing protein</fullName>
    </submittedName>
</protein>
<dbReference type="NCBIfam" id="TIGR04183">
    <property type="entry name" value="Por_Secre_tail"/>
    <property type="match status" value="1"/>
</dbReference>
<comment type="caution">
    <text evidence="4">The sequence shown here is derived from an EMBL/GenBank/DDBJ whole genome shotgun (WGS) entry which is preliminary data.</text>
</comment>
<dbReference type="InterPro" id="IPR026444">
    <property type="entry name" value="Secre_tail"/>
</dbReference>
<evidence type="ECO:0000259" key="3">
    <source>
        <dbReference type="Pfam" id="PF18962"/>
    </source>
</evidence>
<dbReference type="Pfam" id="PF18962">
    <property type="entry name" value="Por_Secre_tail"/>
    <property type="match status" value="1"/>
</dbReference>
<sequence>MKLLLFFLSISTSVLSYNTFDSVSVFQENGENKVYFKLKGIYLGSTIRRVESEFVASDTLTKIDVYTKFCEGALANNYWDTVVVLDQAIYPPEFNLRINVFYDTNTVFSTPPENCPIYHSPWLAFWYPLSIDEIASTTEAQLEKDFLIYPNPASGFITIQTDAHILNEEYIITDPLGKMVRKGKYKPKIDISELSKGQYFFILRTEKYIYRRKFMVE</sequence>
<feature type="domain" description="Secretion system C-terminal sorting" evidence="3">
    <location>
        <begin position="148"/>
        <end position="216"/>
    </location>
</feature>
<evidence type="ECO:0000256" key="1">
    <source>
        <dbReference type="ARBA" id="ARBA00022729"/>
    </source>
</evidence>
<organism evidence="4 5">
    <name type="scientific">Brumimicrobium aurantiacum</name>
    <dbReference type="NCBI Taxonomy" id="1737063"/>
    <lineage>
        <taxon>Bacteria</taxon>
        <taxon>Pseudomonadati</taxon>
        <taxon>Bacteroidota</taxon>
        <taxon>Flavobacteriia</taxon>
        <taxon>Flavobacteriales</taxon>
        <taxon>Crocinitomicaceae</taxon>
        <taxon>Brumimicrobium</taxon>
    </lineage>
</organism>
<dbReference type="OrthoDB" id="957862at2"/>
<name>A0A3E1EXD2_9FLAO</name>
<keyword evidence="1 2" id="KW-0732">Signal</keyword>
<proteinExistence type="predicted"/>
<evidence type="ECO:0000313" key="4">
    <source>
        <dbReference type="EMBL" id="RFC54224.1"/>
    </source>
</evidence>
<feature type="signal peptide" evidence="2">
    <location>
        <begin position="1"/>
        <end position="16"/>
    </location>
</feature>